<protein>
    <submittedName>
        <fullName evidence="2">Uncharacterized protein</fullName>
    </submittedName>
</protein>
<dbReference type="STRING" id="1555241.A0A4V1IU27"/>
<gene>
    <name evidence="2" type="ORF">CXG81DRAFT_28113</name>
</gene>
<keyword evidence="3" id="KW-1185">Reference proteome</keyword>
<keyword evidence="1" id="KW-0732">Signal</keyword>
<evidence type="ECO:0000256" key="1">
    <source>
        <dbReference type="SAM" id="SignalP"/>
    </source>
</evidence>
<dbReference type="Proteomes" id="UP000274922">
    <property type="component" value="Unassembled WGS sequence"/>
</dbReference>
<reference evidence="3" key="1">
    <citation type="journal article" date="2018" name="Nat. Microbiol.">
        <title>Leveraging single-cell genomics to expand the fungal tree of life.</title>
        <authorList>
            <person name="Ahrendt S.R."/>
            <person name="Quandt C.A."/>
            <person name="Ciobanu D."/>
            <person name="Clum A."/>
            <person name="Salamov A."/>
            <person name="Andreopoulos B."/>
            <person name="Cheng J.F."/>
            <person name="Woyke T."/>
            <person name="Pelin A."/>
            <person name="Henrissat B."/>
            <person name="Reynolds N.K."/>
            <person name="Benny G.L."/>
            <person name="Smith M.E."/>
            <person name="James T.Y."/>
            <person name="Grigoriev I.V."/>
        </authorList>
    </citation>
    <scope>NUCLEOTIDE SEQUENCE [LARGE SCALE GENOMIC DNA]</scope>
    <source>
        <strain evidence="3">ATCC 52028</strain>
    </source>
</reference>
<accession>A0A4V1IU27</accession>
<feature type="chain" id="PRO_5020315652" evidence="1">
    <location>
        <begin position="23"/>
        <end position="87"/>
    </location>
</feature>
<name>A0A4V1IU27_9FUNG</name>
<dbReference type="EMBL" id="ML014320">
    <property type="protein sequence ID" value="RKO99097.1"/>
    <property type="molecule type" value="Genomic_DNA"/>
</dbReference>
<dbReference type="OrthoDB" id="16120at2759"/>
<evidence type="ECO:0000313" key="3">
    <source>
        <dbReference type="Proteomes" id="UP000274922"/>
    </source>
</evidence>
<sequence length="87" mass="8806">LPIMQHFLFGTILPFAGSGVYSQGDAPCADGHLHVTAFGQLAPDCCGIKVPSAIAAAAAAGASTTTAAGKREAIAQFRAPPRPLPFD</sequence>
<organism evidence="2 3">
    <name type="scientific">Caulochytrium protostelioides</name>
    <dbReference type="NCBI Taxonomy" id="1555241"/>
    <lineage>
        <taxon>Eukaryota</taxon>
        <taxon>Fungi</taxon>
        <taxon>Fungi incertae sedis</taxon>
        <taxon>Chytridiomycota</taxon>
        <taxon>Chytridiomycota incertae sedis</taxon>
        <taxon>Chytridiomycetes</taxon>
        <taxon>Caulochytriales</taxon>
        <taxon>Caulochytriaceae</taxon>
        <taxon>Caulochytrium</taxon>
    </lineage>
</organism>
<evidence type="ECO:0000313" key="2">
    <source>
        <dbReference type="EMBL" id="RKO99097.1"/>
    </source>
</evidence>
<feature type="signal peptide" evidence="1">
    <location>
        <begin position="1"/>
        <end position="22"/>
    </location>
</feature>
<feature type="non-terminal residue" evidence="2">
    <location>
        <position position="1"/>
    </location>
</feature>
<dbReference type="AlphaFoldDB" id="A0A4V1IU27"/>
<proteinExistence type="predicted"/>